<dbReference type="Proteomes" id="UP000007148">
    <property type="component" value="Unassembled WGS sequence"/>
</dbReference>
<feature type="compositionally biased region" description="Low complexity" evidence="1">
    <location>
        <begin position="279"/>
        <end position="308"/>
    </location>
</feature>
<dbReference type="EMBL" id="CAFZ01001883">
    <property type="protein sequence ID" value="CCA78051.1"/>
    <property type="molecule type" value="Genomic_DNA"/>
</dbReference>
<dbReference type="Gene3D" id="2.60.120.260">
    <property type="entry name" value="Galactose-binding domain-like"/>
    <property type="match status" value="1"/>
</dbReference>
<evidence type="ECO:0000256" key="2">
    <source>
        <dbReference type="SAM" id="Phobius"/>
    </source>
</evidence>
<dbReference type="OrthoDB" id="3258848at2759"/>
<keyword evidence="4" id="KW-1185">Reference proteome</keyword>
<name>G4U392_SERID</name>
<keyword evidence="2" id="KW-0812">Transmembrane</keyword>
<feature type="compositionally biased region" description="Low complexity" evidence="1">
    <location>
        <begin position="130"/>
        <end position="214"/>
    </location>
</feature>
<keyword evidence="2" id="KW-1133">Transmembrane helix</keyword>
<dbReference type="AlphaFoldDB" id="G4U392"/>
<feature type="region of interest" description="Disordered" evidence="1">
    <location>
        <begin position="372"/>
        <end position="417"/>
    </location>
</feature>
<feature type="compositionally biased region" description="Polar residues" evidence="1">
    <location>
        <begin position="438"/>
        <end position="449"/>
    </location>
</feature>
<comment type="caution">
    <text evidence="3">The sequence shown here is derived from an EMBL/GenBank/DDBJ whole genome shotgun (WGS) entry which is preliminary data.</text>
</comment>
<evidence type="ECO:0000256" key="1">
    <source>
        <dbReference type="SAM" id="MobiDB-lite"/>
    </source>
</evidence>
<feature type="compositionally biased region" description="Pro residues" evidence="1">
    <location>
        <begin position="242"/>
        <end position="252"/>
    </location>
</feature>
<sequence length="510" mass="52619">MEVVADGDTDKIKYSGRWSTVNTSGATDGTVHSSNDPSASISLLFLGTFIQIDALRSPDGGNFTVLLDGSLFGPYSLYSPNATVGNVWSQTSLSPSATHTVEMRKVQATVGLDDTHSINIDSFRVSAVATPSPTSTSTQSTSRSTSSTSSSSTSSLTNVSSSSTSTSSTPTFTPSSSLVSSFSSSSSHFRPSSTPQDGTPSSSTTLPSSTFTPLPSLPPSFSPEPESPPSYVDTGSDEPSVVPGPVPVPDPEPSAIVPVPIPVPEPSDTSNTIADPSDDSSASTSSTSRSSTSRSTSSSTSSTSHTSHFPSTILSTSTRSPTSAPATETPTSSGSNQNKTGIIIGSITAVVIVTSLLVILVVAIRRRLAKRTEESLRPSTTPAYQTTSTQRMTGAPLAPLGVYNRYPSPNSTTSNVMSRGLYDTAGYGFGSNSHNALSPVSRTLSSPNNIGAGGGSADDRPISSVEESSSNAHYVFQPASGVEESRGPGYAESVASDYPYSLTFQSPRAY</sequence>
<feature type="region of interest" description="Disordered" evidence="1">
    <location>
        <begin position="128"/>
        <end position="339"/>
    </location>
</feature>
<keyword evidence="2" id="KW-0472">Membrane</keyword>
<accession>G4U392</accession>
<feature type="transmembrane region" description="Helical" evidence="2">
    <location>
        <begin position="342"/>
        <end position="364"/>
    </location>
</feature>
<dbReference type="HOGENOM" id="CLU_534305_0_0_1"/>
<protein>
    <submittedName>
        <fullName evidence="3">Uncharacterized protein</fullName>
    </submittedName>
</protein>
<dbReference type="OMA" id="MARHWIA"/>
<feature type="compositionally biased region" description="Polar residues" evidence="1">
    <location>
        <begin position="377"/>
        <end position="392"/>
    </location>
</feature>
<evidence type="ECO:0000313" key="3">
    <source>
        <dbReference type="EMBL" id="CCA78051.1"/>
    </source>
</evidence>
<gene>
    <name evidence="3" type="ORF">PIIN_01727</name>
</gene>
<feature type="compositionally biased region" description="Pro residues" evidence="1">
    <location>
        <begin position="215"/>
        <end position="228"/>
    </location>
</feature>
<feature type="compositionally biased region" description="Low complexity" evidence="1">
    <location>
        <begin position="315"/>
        <end position="333"/>
    </location>
</feature>
<evidence type="ECO:0000313" key="4">
    <source>
        <dbReference type="Proteomes" id="UP000007148"/>
    </source>
</evidence>
<dbReference type="InParanoid" id="G4U392"/>
<reference evidence="3 4" key="1">
    <citation type="journal article" date="2011" name="PLoS Pathog.">
        <title>Endophytic Life Strategies Decoded by Genome and Transcriptome Analyses of the Mutualistic Root Symbiont Piriformospora indica.</title>
        <authorList>
            <person name="Zuccaro A."/>
            <person name="Lahrmann U."/>
            <person name="Guldener U."/>
            <person name="Langen G."/>
            <person name="Pfiffi S."/>
            <person name="Biedenkopf D."/>
            <person name="Wong P."/>
            <person name="Samans B."/>
            <person name="Grimm C."/>
            <person name="Basiewicz M."/>
            <person name="Murat C."/>
            <person name="Martin F."/>
            <person name="Kogel K.H."/>
        </authorList>
    </citation>
    <scope>NUCLEOTIDE SEQUENCE [LARGE SCALE GENOMIC DNA]</scope>
    <source>
        <strain evidence="3 4">DSM 11827</strain>
    </source>
</reference>
<feature type="compositionally biased region" description="Polar residues" evidence="1">
    <location>
        <begin position="407"/>
        <end position="417"/>
    </location>
</feature>
<proteinExistence type="predicted"/>
<organism evidence="3 4">
    <name type="scientific">Serendipita indica (strain DSM 11827)</name>
    <name type="common">Root endophyte fungus</name>
    <name type="synonym">Piriformospora indica</name>
    <dbReference type="NCBI Taxonomy" id="1109443"/>
    <lineage>
        <taxon>Eukaryota</taxon>
        <taxon>Fungi</taxon>
        <taxon>Dikarya</taxon>
        <taxon>Basidiomycota</taxon>
        <taxon>Agaricomycotina</taxon>
        <taxon>Agaricomycetes</taxon>
        <taxon>Sebacinales</taxon>
        <taxon>Serendipitaceae</taxon>
        <taxon>Serendipita</taxon>
    </lineage>
</organism>
<feature type="region of interest" description="Disordered" evidence="1">
    <location>
        <begin position="438"/>
        <end position="470"/>
    </location>
</feature>